<feature type="compositionally biased region" description="Low complexity" evidence="1">
    <location>
        <begin position="605"/>
        <end position="623"/>
    </location>
</feature>
<reference evidence="2 3" key="1">
    <citation type="journal article" date="2015" name="Stand. Genomic Sci.">
        <title>Genomic Encyclopedia of Bacterial and Archaeal Type Strains, Phase III: the genomes of soil and plant-associated and newly described type strains.</title>
        <authorList>
            <person name="Whitman W.B."/>
            <person name="Woyke T."/>
            <person name="Klenk H.P."/>
            <person name="Zhou Y."/>
            <person name="Lilburn T.G."/>
            <person name="Beck B.J."/>
            <person name="De Vos P."/>
            <person name="Vandamme P."/>
            <person name="Eisen J.A."/>
            <person name="Garrity G."/>
            <person name="Hugenholtz P."/>
            <person name="Kyrpides N.C."/>
        </authorList>
    </citation>
    <scope>NUCLEOTIDE SEQUENCE [LARGE SCALE GENOMIC DNA]</scope>
    <source>
        <strain evidence="2 3">VKM Ac-2541</strain>
    </source>
</reference>
<comment type="caution">
    <text evidence="2">The sequence shown here is derived from an EMBL/GenBank/DDBJ whole genome shotgun (WGS) entry which is preliminary data.</text>
</comment>
<feature type="region of interest" description="Disordered" evidence="1">
    <location>
        <begin position="74"/>
        <end position="95"/>
    </location>
</feature>
<dbReference type="Proteomes" id="UP000295573">
    <property type="component" value="Unassembled WGS sequence"/>
</dbReference>
<protein>
    <submittedName>
        <fullName evidence="2">Uncharacterized protein</fullName>
    </submittedName>
</protein>
<keyword evidence="3" id="KW-1185">Reference proteome</keyword>
<sequence>MTLLQGLNRIVIAEFGADRSSVVPDDQLDRPVTLTNQRYLESLANNGGLQPGASQAQVWAALTEAVAVYADRMAAGGPRPETPGENEPSKRPEDRQTFEVALSRLHARSATPRLVQRGFPPDWVTALGEFPPPVLYPDQLTASTIVAEITEQTERDDEAEVLTELIAAGYGARGATAAHMLLASAPGYSTLPEDLQEEVVQDVARELEGGFASPTGYVPETHPELAGDVTNDPVLRGKVAVAWANHIAAERIEEHHDDLRQEEKAAVLRMTANQRPARSRPAQPESVHDVIRGIDAELRELIGAEQTMWRGEIGDYGLKRDQRISSGHTMFRVRPDDALLSRLTSSDAGGRLDPEEVAGLQQAIKQTVVICAKWAHPNAYNLQQHVWATAFDPRFRAMERAVVSALADNEHNTIVDRRFPPALADQLRTPEPPGVFDQPLRTPAPPSADEEYAPAAQGFAEAVYGDEPEALIRRMAREGLPDMGMAAGEVLVAGSAISPEDRQAAAWVLGEKINDGFDALPARLEEWKSTSVLPAAALSREYGEELGRMAERLVHDYARDPDLLQQDVAAAEAKTAAAIEAQRGSMPEIYLHDRLLPGMDRAQLRPRPTAPSTAPAVTRTSAPGQSGPSGLAR</sequence>
<organism evidence="2 3">
    <name type="scientific">Kribbella antiqua</name>
    <dbReference type="NCBI Taxonomy" id="2512217"/>
    <lineage>
        <taxon>Bacteria</taxon>
        <taxon>Bacillati</taxon>
        <taxon>Actinomycetota</taxon>
        <taxon>Actinomycetes</taxon>
        <taxon>Propionibacteriales</taxon>
        <taxon>Kribbellaceae</taxon>
        <taxon>Kribbella</taxon>
    </lineage>
</organism>
<gene>
    <name evidence="2" type="ORF">EV646_10687</name>
</gene>
<proteinExistence type="predicted"/>
<evidence type="ECO:0000256" key="1">
    <source>
        <dbReference type="SAM" id="MobiDB-lite"/>
    </source>
</evidence>
<evidence type="ECO:0000313" key="2">
    <source>
        <dbReference type="EMBL" id="TCO46848.1"/>
    </source>
</evidence>
<feature type="region of interest" description="Disordered" evidence="1">
    <location>
        <begin position="602"/>
        <end position="633"/>
    </location>
</feature>
<feature type="region of interest" description="Disordered" evidence="1">
    <location>
        <begin position="429"/>
        <end position="451"/>
    </location>
</feature>
<dbReference type="AlphaFoldDB" id="A0A4R2IRY7"/>
<dbReference type="EMBL" id="SLWR01000006">
    <property type="protein sequence ID" value="TCO46848.1"/>
    <property type="molecule type" value="Genomic_DNA"/>
</dbReference>
<evidence type="ECO:0000313" key="3">
    <source>
        <dbReference type="Proteomes" id="UP000295573"/>
    </source>
</evidence>
<feature type="compositionally biased region" description="Polar residues" evidence="1">
    <location>
        <begin position="624"/>
        <end position="633"/>
    </location>
</feature>
<name>A0A4R2IRY7_9ACTN</name>
<accession>A0A4R2IRY7</accession>